<protein>
    <submittedName>
        <fullName evidence="2">Pantothenate kinase</fullName>
    </submittedName>
</protein>
<dbReference type="Gene3D" id="3.40.50.300">
    <property type="entry name" value="P-loop containing nucleotide triphosphate hydrolases"/>
    <property type="match status" value="3"/>
</dbReference>
<name>A0A366E789_9HYPH</name>
<feature type="domain" description="Phosphoribulokinase/uridine kinase" evidence="1">
    <location>
        <begin position="31"/>
        <end position="216"/>
    </location>
</feature>
<dbReference type="GO" id="GO:0005524">
    <property type="term" value="F:ATP binding"/>
    <property type="evidence" value="ECO:0007669"/>
    <property type="project" value="InterPro"/>
</dbReference>
<accession>A0A366E789</accession>
<gene>
    <name evidence="2" type="ORF">DFR47_102436</name>
</gene>
<keyword evidence="2" id="KW-0418">Kinase</keyword>
<reference evidence="2 3" key="1">
    <citation type="submission" date="2018-06" db="EMBL/GenBank/DDBJ databases">
        <title>Genomic Encyclopedia of Type Strains, Phase IV (KMG-IV): sequencing the most valuable type-strain genomes for metagenomic binning, comparative biology and taxonomic classification.</title>
        <authorList>
            <person name="Goeker M."/>
        </authorList>
    </citation>
    <scope>NUCLEOTIDE SEQUENCE [LARGE SCALE GENOMIC DNA]</scope>
    <source>
        <strain evidence="2 3">DSM 25619</strain>
    </source>
</reference>
<keyword evidence="2" id="KW-0808">Transferase</keyword>
<dbReference type="Pfam" id="PF00485">
    <property type="entry name" value="PRK"/>
    <property type="match status" value="1"/>
</dbReference>
<dbReference type="Proteomes" id="UP000252893">
    <property type="component" value="Unassembled WGS sequence"/>
</dbReference>
<dbReference type="RefSeq" id="WP_245416473.1">
    <property type="nucleotide sequence ID" value="NZ_JBHEEG010000002.1"/>
</dbReference>
<evidence type="ECO:0000259" key="1">
    <source>
        <dbReference type="Pfam" id="PF00485"/>
    </source>
</evidence>
<comment type="caution">
    <text evidence="2">The sequence shown here is derived from an EMBL/GenBank/DDBJ whole genome shotgun (WGS) entry which is preliminary data.</text>
</comment>
<proteinExistence type="predicted"/>
<dbReference type="EMBL" id="QNRH01000002">
    <property type="protein sequence ID" value="RBO97649.1"/>
    <property type="molecule type" value="Genomic_DNA"/>
</dbReference>
<dbReference type="AlphaFoldDB" id="A0A366E789"/>
<dbReference type="NCBIfam" id="NF006746">
    <property type="entry name" value="PRK09270.1-5"/>
    <property type="match status" value="1"/>
</dbReference>
<dbReference type="GO" id="GO:0016301">
    <property type="term" value="F:kinase activity"/>
    <property type="evidence" value="ECO:0007669"/>
    <property type="project" value="UniProtKB-KW"/>
</dbReference>
<organism evidence="2 3">
    <name type="scientific">Pseudochrobactrum asaccharolyticum</name>
    <dbReference type="NCBI Taxonomy" id="354351"/>
    <lineage>
        <taxon>Bacteria</taxon>
        <taxon>Pseudomonadati</taxon>
        <taxon>Pseudomonadota</taxon>
        <taxon>Alphaproteobacteria</taxon>
        <taxon>Hyphomicrobiales</taxon>
        <taxon>Brucellaceae</taxon>
        <taxon>Pseudochrobactrum</taxon>
    </lineage>
</organism>
<dbReference type="InterPro" id="IPR006083">
    <property type="entry name" value="PRK/URK"/>
</dbReference>
<dbReference type="InterPro" id="IPR027417">
    <property type="entry name" value="P-loop_NTPase"/>
</dbReference>
<evidence type="ECO:0000313" key="3">
    <source>
        <dbReference type="Proteomes" id="UP000252893"/>
    </source>
</evidence>
<keyword evidence="3" id="KW-1185">Reference proteome</keyword>
<sequence>MGGKMVETSVIKRATLVTEILKRAQGHKRFIVAIAGAPAAGKSTLAEALCTEINALSASETCAVVPMDGFHYDNAILDARGDRARKGAPHTFDAAGFRVLLSRLKQESGDIAIPVFDRAQDLARVAAALVTPQHQILLVEGNYLLLDQPVWRDLRQYFDLSLFLDVPFATLEQRLIQRWLDHGVDMEAARKRALSNDIPNAQVVTQQSCPADFILQD</sequence>
<evidence type="ECO:0000313" key="2">
    <source>
        <dbReference type="EMBL" id="RBO97649.1"/>
    </source>
</evidence>
<dbReference type="SUPFAM" id="SSF52540">
    <property type="entry name" value="P-loop containing nucleoside triphosphate hydrolases"/>
    <property type="match status" value="1"/>
</dbReference>
<dbReference type="PANTHER" id="PTHR10285">
    <property type="entry name" value="URIDINE KINASE"/>
    <property type="match status" value="1"/>
</dbReference>